<keyword evidence="2" id="KW-0472">Membrane</keyword>
<evidence type="ECO:0000313" key="3">
    <source>
        <dbReference type="EMBL" id="PIV12648.1"/>
    </source>
</evidence>
<dbReference type="SUPFAM" id="SSF54523">
    <property type="entry name" value="Pili subunits"/>
    <property type="match status" value="1"/>
</dbReference>
<protein>
    <recommendedName>
        <fullName evidence="5">Type II secretion system protein GspI C-terminal domain-containing protein</fullName>
    </recommendedName>
</protein>
<dbReference type="Pfam" id="PF07963">
    <property type="entry name" value="N_methyl"/>
    <property type="match status" value="1"/>
</dbReference>
<dbReference type="AlphaFoldDB" id="A0A2M7BYC1"/>
<reference evidence="4" key="1">
    <citation type="submission" date="2017-09" db="EMBL/GenBank/DDBJ databases">
        <title>Depth-based differentiation of microbial function through sediment-hosted aquifers and enrichment of novel symbionts in the deep terrestrial subsurface.</title>
        <authorList>
            <person name="Probst A.J."/>
            <person name="Ladd B."/>
            <person name="Jarett J.K."/>
            <person name="Geller-Mcgrath D.E."/>
            <person name="Sieber C.M.K."/>
            <person name="Emerson J.B."/>
            <person name="Anantharaman K."/>
            <person name="Thomas B.C."/>
            <person name="Malmstrom R."/>
            <person name="Stieglmeier M."/>
            <person name="Klingl A."/>
            <person name="Woyke T."/>
            <person name="Ryan C.M."/>
            <person name="Banfield J.F."/>
        </authorList>
    </citation>
    <scope>NUCLEOTIDE SEQUENCE [LARGE SCALE GENOMIC DNA]</scope>
</reference>
<keyword evidence="2" id="KW-1133">Transmembrane helix</keyword>
<feature type="region of interest" description="Disordered" evidence="1">
    <location>
        <begin position="1"/>
        <end position="26"/>
    </location>
</feature>
<keyword evidence="2" id="KW-0812">Transmembrane</keyword>
<evidence type="ECO:0000256" key="1">
    <source>
        <dbReference type="SAM" id="MobiDB-lite"/>
    </source>
</evidence>
<proteinExistence type="predicted"/>
<feature type="compositionally biased region" description="Polar residues" evidence="1">
    <location>
        <begin position="15"/>
        <end position="24"/>
    </location>
</feature>
<evidence type="ECO:0000256" key="2">
    <source>
        <dbReference type="SAM" id="Phobius"/>
    </source>
</evidence>
<dbReference type="NCBIfam" id="TIGR02532">
    <property type="entry name" value="IV_pilin_GFxxxE"/>
    <property type="match status" value="1"/>
</dbReference>
<comment type="caution">
    <text evidence="3">The sequence shown here is derived from an EMBL/GenBank/DDBJ whole genome shotgun (WGS) entry which is preliminary data.</text>
</comment>
<sequence>MELRKGFTPPPLLSTKDNTPSPLSRKSDGGFTLIEYEHSKSVRRNESFTLIELLIAISILAVAIVGVLAMFPTASRVAKSSQMISIANYLGQEKMEEEFSKSYKEISVGIASESYEEISGFKAYKRITEINYYDPLNSTTTDKDLGIKKIEITVFWKSPLGIGEKSINIKNLITKR</sequence>
<dbReference type="Proteomes" id="UP000230324">
    <property type="component" value="Unassembled WGS sequence"/>
</dbReference>
<dbReference type="EMBL" id="PEUV01000030">
    <property type="protein sequence ID" value="PIV12648.1"/>
    <property type="molecule type" value="Genomic_DNA"/>
</dbReference>
<evidence type="ECO:0008006" key="5">
    <source>
        <dbReference type="Google" id="ProtNLM"/>
    </source>
</evidence>
<gene>
    <name evidence="3" type="ORF">COS47_01445</name>
</gene>
<name>A0A2M7BYC1_9BACT</name>
<organism evidence="3 4">
    <name type="scientific">Candidatus Nealsonbacteria bacterium CG03_land_8_20_14_0_80_36_12</name>
    <dbReference type="NCBI Taxonomy" id="1974701"/>
    <lineage>
        <taxon>Bacteria</taxon>
        <taxon>Candidatus Nealsoniibacteriota</taxon>
    </lineage>
</organism>
<evidence type="ECO:0000313" key="4">
    <source>
        <dbReference type="Proteomes" id="UP000230324"/>
    </source>
</evidence>
<dbReference type="InterPro" id="IPR012902">
    <property type="entry name" value="N_methyl_site"/>
</dbReference>
<feature type="transmembrane region" description="Helical" evidence="2">
    <location>
        <begin position="50"/>
        <end position="71"/>
    </location>
</feature>
<accession>A0A2M7BYC1</accession>
<dbReference type="InterPro" id="IPR045584">
    <property type="entry name" value="Pilin-like"/>
</dbReference>